<evidence type="ECO:0000313" key="3">
    <source>
        <dbReference type="EMBL" id="MCO6409596.1"/>
    </source>
</evidence>
<dbReference type="InterPro" id="IPR023801">
    <property type="entry name" value="His_deacetylse_dom"/>
</dbReference>
<dbReference type="Proteomes" id="UP001320715">
    <property type="component" value="Unassembled WGS sequence"/>
</dbReference>
<protein>
    <submittedName>
        <fullName evidence="3">Histone deacetylase family protein</fullName>
    </submittedName>
</protein>
<comment type="caution">
    <text evidence="3">The sequence shown here is derived from an EMBL/GenBank/DDBJ whole genome shotgun (WGS) entry which is preliminary data.</text>
</comment>
<dbReference type="CDD" id="cd11599">
    <property type="entry name" value="HDAC_classII_2"/>
    <property type="match status" value="1"/>
</dbReference>
<sequence length="308" mass="33573">MTTFYYSNPICLEHLVPAGHPERPDRMKALEAVFEHEHFNTLVRHLAPEAAAESVLLAHPESYLAKIRAAIPETGFSRIDSDTTASPRSMEAALISVGGAMAAVDAVFRKEADNAFVATRPPGHHAEKTTSMGFCLFNQAAIAARHAQKAYGAERVAIIDWDVHHGNGTQDIFYDDPSVIYCSTHQMPLYPGTGALRETGKGNIFNAPLSANDGSDHFREAFKTRILPALEETRPDLIIISAGFDAHHRDPLAEINLVADDFDWATGKLMDIAGRYSDNRVVSLLEGGYDLVGLAESAAAHVIRLQEG</sequence>
<dbReference type="Pfam" id="PF00850">
    <property type="entry name" value="Hist_deacetyl"/>
    <property type="match status" value="1"/>
</dbReference>
<evidence type="ECO:0000256" key="1">
    <source>
        <dbReference type="ARBA" id="ARBA00005947"/>
    </source>
</evidence>
<dbReference type="PANTHER" id="PTHR10625:SF10">
    <property type="entry name" value="HISTONE DEACETYLASE HDAC1"/>
    <property type="match status" value="1"/>
</dbReference>
<dbReference type="Gene3D" id="3.40.800.20">
    <property type="entry name" value="Histone deacetylase domain"/>
    <property type="match status" value="1"/>
</dbReference>
<dbReference type="PANTHER" id="PTHR10625">
    <property type="entry name" value="HISTONE DEACETYLASE HDAC1-RELATED"/>
    <property type="match status" value="1"/>
</dbReference>
<comment type="similarity">
    <text evidence="1">Belongs to the histone deacetylase family.</text>
</comment>
<accession>A0ABT1CW68</accession>
<dbReference type="InterPro" id="IPR023696">
    <property type="entry name" value="Ureohydrolase_dom_sf"/>
</dbReference>
<gene>
    <name evidence="3" type="ORF">GTW23_15545</name>
</gene>
<evidence type="ECO:0000313" key="4">
    <source>
        <dbReference type="Proteomes" id="UP001320715"/>
    </source>
</evidence>
<dbReference type="InterPro" id="IPR000286">
    <property type="entry name" value="HDACs"/>
</dbReference>
<name>A0ABT1CW68_9HYPH</name>
<dbReference type="InterPro" id="IPR037138">
    <property type="entry name" value="His_deacetylse_dom_sf"/>
</dbReference>
<organism evidence="3 4">
    <name type="scientific">Hoeflea alexandrii</name>
    <dbReference type="NCBI Taxonomy" id="288436"/>
    <lineage>
        <taxon>Bacteria</taxon>
        <taxon>Pseudomonadati</taxon>
        <taxon>Pseudomonadota</taxon>
        <taxon>Alphaproteobacteria</taxon>
        <taxon>Hyphomicrobiales</taxon>
        <taxon>Rhizobiaceae</taxon>
        <taxon>Hoeflea</taxon>
    </lineage>
</organism>
<keyword evidence="4" id="KW-1185">Reference proteome</keyword>
<dbReference type="RefSeq" id="WP_252916429.1">
    <property type="nucleotide sequence ID" value="NZ_JAAAML010000003.1"/>
</dbReference>
<feature type="domain" description="Histone deacetylase" evidence="2">
    <location>
        <begin position="20"/>
        <end position="302"/>
    </location>
</feature>
<proteinExistence type="inferred from homology"/>
<dbReference type="SUPFAM" id="SSF52768">
    <property type="entry name" value="Arginase/deacetylase"/>
    <property type="match status" value="1"/>
</dbReference>
<evidence type="ECO:0000259" key="2">
    <source>
        <dbReference type="Pfam" id="PF00850"/>
    </source>
</evidence>
<dbReference type="EMBL" id="JAAAML010000003">
    <property type="protein sequence ID" value="MCO6409596.1"/>
    <property type="molecule type" value="Genomic_DNA"/>
</dbReference>
<reference evidence="3 4" key="1">
    <citation type="submission" date="2020-01" db="EMBL/GenBank/DDBJ databases">
        <title>Genomes of bacteria type strains.</title>
        <authorList>
            <person name="Chen J."/>
            <person name="Zhu S."/>
            <person name="Yang J."/>
        </authorList>
    </citation>
    <scope>NUCLEOTIDE SEQUENCE [LARGE SCALE GENOMIC DNA]</scope>
    <source>
        <strain evidence="3 4">DSM 16655</strain>
    </source>
</reference>
<dbReference type="PRINTS" id="PR01270">
    <property type="entry name" value="HDASUPER"/>
</dbReference>